<protein>
    <submittedName>
        <fullName evidence="2">Uncharacterized protein</fullName>
    </submittedName>
</protein>
<feature type="region of interest" description="Disordered" evidence="1">
    <location>
        <begin position="476"/>
        <end position="503"/>
    </location>
</feature>
<evidence type="ECO:0000256" key="1">
    <source>
        <dbReference type="SAM" id="MobiDB-lite"/>
    </source>
</evidence>
<dbReference type="RefSeq" id="XP_009492586.1">
    <property type="nucleotide sequence ID" value="XM_009494311.1"/>
</dbReference>
<evidence type="ECO:0000313" key="3">
    <source>
        <dbReference type="Proteomes" id="UP000030693"/>
    </source>
</evidence>
<feature type="compositionally biased region" description="Low complexity" evidence="1">
    <location>
        <begin position="105"/>
        <end position="118"/>
    </location>
</feature>
<dbReference type="EMBL" id="KB932201">
    <property type="protein sequence ID" value="KCV72885.1"/>
    <property type="molecule type" value="Genomic_DNA"/>
</dbReference>
<dbReference type="GeneID" id="20525181"/>
<dbReference type="AlphaFoldDB" id="A0A058ZEP9"/>
<proteinExistence type="predicted"/>
<organism evidence="2">
    <name type="scientific">Fonticula alba</name>
    <name type="common">Slime mold</name>
    <dbReference type="NCBI Taxonomy" id="691883"/>
    <lineage>
        <taxon>Eukaryota</taxon>
        <taxon>Rotosphaerida</taxon>
        <taxon>Fonticulaceae</taxon>
        <taxon>Fonticula</taxon>
    </lineage>
</organism>
<gene>
    <name evidence="2" type="ORF">H696_00456</name>
</gene>
<feature type="region of interest" description="Disordered" evidence="1">
    <location>
        <begin position="77"/>
        <end position="124"/>
    </location>
</feature>
<name>A0A058ZEP9_FONAL</name>
<reference evidence="2" key="1">
    <citation type="submission" date="2013-04" db="EMBL/GenBank/DDBJ databases">
        <title>The Genome Sequence of Fonticula alba ATCC 38817.</title>
        <authorList>
            <consortium name="The Broad Institute Genomics Platform"/>
            <person name="Russ C."/>
            <person name="Cuomo C."/>
            <person name="Burger G."/>
            <person name="Gray M.W."/>
            <person name="Holland P.W.H."/>
            <person name="King N."/>
            <person name="Lang F.B.F."/>
            <person name="Roger A.J."/>
            <person name="Ruiz-Trillo I."/>
            <person name="Brown M."/>
            <person name="Walker B."/>
            <person name="Young S."/>
            <person name="Zeng Q."/>
            <person name="Gargeya S."/>
            <person name="Fitzgerald M."/>
            <person name="Haas B."/>
            <person name="Abouelleil A."/>
            <person name="Allen A.W."/>
            <person name="Alvarado L."/>
            <person name="Arachchi H.M."/>
            <person name="Berlin A.M."/>
            <person name="Chapman S.B."/>
            <person name="Gainer-Dewar J."/>
            <person name="Goldberg J."/>
            <person name="Griggs A."/>
            <person name="Gujja S."/>
            <person name="Hansen M."/>
            <person name="Howarth C."/>
            <person name="Imamovic A."/>
            <person name="Ireland A."/>
            <person name="Larimer J."/>
            <person name="McCowan C."/>
            <person name="Murphy C."/>
            <person name="Pearson M."/>
            <person name="Poon T.W."/>
            <person name="Priest M."/>
            <person name="Roberts A."/>
            <person name="Saif S."/>
            <person name="Shea T."/>
            <person name="Sisk P."/>
            <person name="Sykes S."/>
            <person name="Wortman J."/>
            <person name="Nusbaum C."/>
            <person name="Birren B."/>
        </authorList>
    </citation>
    <scope>NUCLEOTIDE SEQUENCE [LARGE SCALE GENOMIC DNA]</scope>
    <source>
        <strain evidence="2">ATCC 38817</strain>
    </source>
</reference>
<evidence type="ECO:0000313" key="2">
    <source>
        <dbReference type="EMBL" id="KCV72885.1"/>
    </source>
</evidence>
<accession>A0A058ZEP9</accession>
<sequence>MLNVHIALSPTSPASPASLGDILLDFSLVTNLPEFYLKSISCTRSVASVKSLENALHLDFAIGGRGMLPALGLDASQTASSSGAGSPTMASSGAGRGSEHTVSYGDPLPADAGPASPGSPGGGLTARLVRMARSDVPAAAVRCLQASTPAIVAEVSRWFGQLVAHPQLNRSPYVVAFFVAGPVAAPERLPTGPDPSLDPSLGQKVRGLLREKSSLLSLGFGSGPSPAEQVGALPVSALIDVNALEGTSAGARAAYDTWRHVSACAARLTQAEHEQAAVREKLFHSLKAVADAETSAVLKALAHGLADFIAPPGGDQEDSGSISMISPADISSSDLTVPSQPAGGEPATAGTRYIFAALNGHRYRNAALAINFFSSHFVKAYDEAVATHAKRRGVSNSPAYGSGGQQELFASVALDMAAENQQAAADTLKKAHAELLWDLGLGEMQPPLKEATKEASLPATPDVADAGVLATLHEEDPSQAGAQEPPSEQAKDQPHPSDMSADDTLPRFALDTRASLDALRAYARAELASAEAALQRCTELRRVVDPFSFSFE</sequence>
<dbReference type="Proteomes" id="UP000030693">
    <property type="component" value="Unassembled WGS sequence"/>
</dbReference>
<keyword evidence="3" id="KW-1185">Reference proteome</keyword>
<feature type="compositionally biased region" description="Low complexity" evidence="1">
    <location>
        <begin position="77"/>
        <end position="93"/>
    </location>
</feature>